<evidence type="ECO:0000313" key="1">
    <source>
        <dbReference type="EMBL" id="DAF55685.1"/>
    </source>
</evidence>
<organism evidence="1">
    <name type="scientific">Podoviridae sp. ctylN24</name>
    <dbReference type="NCBI Taxonomy" id="2827756"/>
    <lineage>
        <taxon>Viruses</taxon>
        <taxon>Duplodnaviria</taxon>
        <taxon>Heunggongvirae</taxon>
        <taxon>Uroviricota</taxon>
        <taxon>Caudoviricetes</taxon>
    </lineage>
</organism>
<reference evidence="1" key="1">
    <citation type="journal article" date="2021" name="Proc. Natl. Acad. Sci. U.S.A.">
        <title>A Catalog of Tens of Thousands of Viruses from Human Metagenomes Reveals Hidden Associations with Chronic Diseases.</title>
        <authorList>
            <person name="Tisza M.J."/>
            <person name="Buck C.B."/>
        </authorList>
    </citation>
    <scope>NUCLEOTIDE SEQUENCE</scope>
    <source>
        <strain evidence="1">CtylN24</strain>
    </source>
</reference>
<proteinExistence type="predicted"/>
<protein>
    <submittedName>
        <fullName evidence="1">Uncharacterized protein</fullName>
    </submittedName>
</protein>
<dbReference type="EMBL" id="BK032697">
    <property type="protein sequence ID" value="DAF55685.1"/>
    <property type="molecule type" value="Genomic_DNA"/>
</dbReference>
<name>A0A8S5SX93_9CAUD</name>
<sequence>MAKNIEIFRGGRGFDVRDPERSRLVINQRPADGHIKAATWEDRIRINRQRFTCSGLSLAVGDVIGIHTTPTFGVIDALGLAVLVAEEGLKLKVVTNDSAVTLGGLDFSVYEYSDTEKKYKAVDESKGIADLTDIGNKQRYYAGYAKPGEALLRITNPVVIGLEVVALPTGGLKGEFDIESRLQFRQTVRPPAFPGCA</sequence>
<accession>A0A8S5SX93</accession>